<feature type="region of interest" description="Disordered" evidence="1">
    <location>
        <begin position="45"/>
        <end position="66"/>
    </location>
</feature>
<dbReference type="OrthoDB" id="3944160at2759"/>
<evidence type="ECO:0000256" key="2">
    <source>
        <dbReference type="SAM" id="SignalP"/>
    </source>
</evidence>
<accession>A0A2T2NE44</accession>
<keyword evidence="2" id="KW-0732">Signal</keyword>
<name>A0A2T2NE44_CORCC</name>
<gene>
    <name evidence="3" type="ORF">BS50DRAFT_637038</name>
</gene>
<dbReference type="AlphaFoldDB" id="A0A2T2NE44"/>
<feature type="chain" id="PRO_5015556097" evidence="2">
    <location>
        <begin position="19"/>
        <end position="223"/>
    </location>
</feature>
<proteinExistence type="predicted"/>
<sequence length="223" mass="22850">MRLLKFLTAAVLPASVFAVPAPAPLSLESALLKAAFASVRSPEALPVPASPVQRSPDKALLAPRQEESSAPAGLGDLLGNILPALRAVGTLLNAETIENIKTTIDGLAELLGGGRAGRTGSLLDQVGGLLNEDLINSLNEILPSVGQLLTTDNINVISSLLSSAGGLLSEENIGKIESLVTNANSLLTENFVRQTVGLINDVAPLVSAISQIITTLIQAVLGG</sequence>
<evidence type="ECO:0000313" key="3">
    <source>
        <dbReference type="EMBL" id="PSN63659.1"/>
    </source>
</evidence>
<keyword evidence="4" id="KW-1185">Reference proteome</keyword>
<protein>
    <submittedName>
        <fullName evidence="3">Uncharacterized protein</fullName>
    </submittedName>
</protein>
<dbReference type="STRING" id="1448308.A0A2T2NE44"/>
<evidence type="ECO:0000256" key="1">
    <source>
        <dbReference type="SAM" id="MobiDB-lite"/>
    </source>
</evidence>
<evidence type="ECO:0000313" key="4">
    <source>
        <dbReference type="Proteomes" id="UP000240883"/>
    </source>
</evidence>
<organism evidence="3 4">
    <name type="scientific">Corynespora cassiicola Philippines</name>
    <dbReference type="NCBI Taxonomy" id="1448308"/>
    <lineage>
        <taxon>Eukaryota</taxon>
        <taxon>Fungi</taxon>
        <taxon>Dikarya</taxon>
        <taxon>Ascomycota</taxon>
        <taxon>Pezizomycotina</taxon>
        <taxon>Dothideomycetes</taxon>
        <taxon>Pleosporomycetidae</taxon>
        <taxon>Pleosporales</taxon>
        <taxon>Corynesporascaceae</taxon>
        <taxon>Corynespora</taxon>
    </lineage>
</organism>
<dbReference type="Proteomes" id="UP000240883">
    <property type="component" value="Unassembled WGS sequence"/>
</dbReference>
<reference evidence="3 4" key="1">
    <citation type="journal article" date="2018" name="Front. Microbiol.">
        <title>Genome-Wide Analysis of Corynespora cassiicola Leaf Fall Disease Putative Effectors.</title>
        <authorList>
            <person name="Lopez D."/>
            <person name="Ribeiro S."/>
            <person name="Label P."/>
            <person name="Fumanal B."/>
            <person name="Venisse J.S."/>
            <person name="Kohler A."/>
            <person name="de Oliveira R.R."/>
            <person name="Labutti K."/>
            <person name="Lipzen A."/>
            <person name="Lail K."/>
            <person name="Bauer D."/>
            <person name="Ohm R.A."/>
            <person name="Barry K.W."/>
            <person name="Spatafora J."/>
            <person name="Grigoriev I.V."/>
            <person name="Martin F.M."/>
            <person name="Pujade-Renaud V."/>
        </authorList>
    </citation>
    <scope>NUCLEOTIDE SEQUENCE [LARGE SCALE GENOMIC DNA]</scope>
    <source>
        <strain evidence="3 4">Philippines</strain>
    </source>
</reference>
<feature type="signal peptide" evidence="2">
    <location>
        <begin position="1"/>
        <end position="18"/>
    </location>
</feature>
<dbReference type="EMBL" id="KZ678139">
    <property type="protein sequence ID" value="PSN63659.1"/>
    <property type="molecule type" value="Genomic_DNA"/>
</dbReference>